<evidence type="ECO:0000313" key="1">
    <source>
        <dbReference type="EMBL" id="KOA49504.1"/>
    </source>
</evidence>
<dbReference type="Proteomes" id="UP000037239">
    <property type="component" value="Unassembled WGS sequence"/>
</dbReference>
<gene>
    <name evidence="1" type="ORF">BAAM0483_04995</name>
</gene>
<accession>A0AB34T8R3</accession>
<comment type="caution">
    <text evidence="1">The sequence shown here is derived from an EMBL/GenBank/DDBJ whole genome shotgun (WGS) entry which is preliminary data.</text>
</comment>
<name>A0AB34T8R3_9BIFI</name>
<dbReference type="AlphaFoldDB" id="A0AB34T8R3"/>
<organism evidence="1 2">
    <name type="scientific">Bifidobacterium animalis subsp. animalis MCC 0483</name>
    <dbReference type="NCBI Taxonomy" id="1365955"/>
    <lineage>
        <taxon>Bacteria</taxon>
        <taxon>Bacillati</taxon>
        <taxon>Actinomycetota</taxon>
        <taxon>Actinomycetes</taxon>
        <taxon>Bifidobacteriales</taxon>
        <taxon>Bifidobacteriaceae</taxon>
        <taxon>Bifidobacterium</taxon>
    </lineage>
</organism>
<proteinExistence type="predicted"/>
<dbReference type="EMBL" id="AWFK01000008">
    <property type="protein sequence ID" value="KOA49504.1"/>
    <property type="molecule type" value="Genomic_DNA"/>
</dbReference>
<dbReference type="RefSeq" id="WP_052826328.1">
    <property type="nucleotide sequence ID" value="NZ_AWFK01000008.1"/>
</dbReference>
<reference evidence="1 2" key="1">
    <citation type="journal article" date="2015" name="Int J Genomics">
        <title>Comparative Genomics Revealed Genetic Diversity and Species/Strain-Level Differences in Carbohydrate Metabolism of Three Probiotic Bifidobacterial Species.</title>
        <authorList>
            <person name="Odamaki T."/>
            <person name="Horigome A."/>
            <person name="Sugahara H."/>
            <person name="Hashikura N."/>
            <person name="Minami J."/>
            <person name="Xiao J.Z."/>
            <person name="Abe F."/>
        </authorList>
    </citation>
    <scope>NUCLEOTIDE SEQUENCE [LARGE SCALE GENOMIC DNA]</scope>
    <source>
        <strain evidence="1 2">MCC 0483</strain>
    </source>
</reference>
<sequence length="91" mass="10048">MTTALPFATTNNTDTRYTSARDLQNALDSFNEAGAERFSDEAMEALFDHLTQYADYVDGVWEGTDVPLSIDNIAGDDFTDMLIKADEGTLE</sequence>
<protein>
    <submittedName>
        <fullName evidence="1">Uncharacterized protein</fullName>
    </submittedName>
</protein>
<evidence type="ECO:0000313" key="2">
    <source>
        <dbReference type="Proteomes" id="UP000037239"/>
    </source>
</evidence>